<proteinExistence type="predicted"/>
<evidence type="ECO:0000256" key="1">
    <source>
        <dbReference type="SAM" id="SignalP"/>
    </source>
</evidence>
<sequence length="95" mass="10352">MLKPTILAITLLVASVFAEDTRITYKLAKGQTVDEFCTAWSNECYKYVPKVQPGSEVGEYCEGGPKKGQVQAYCNAYAVTLYGSAVAKILHDKPA</sequence>
<dbReference type="Proteomes" id="UP000703661">
    <property type="component" value="Unassembled WGS sequence"/>
</dbReference>
<protein>
    <submittedName>
        <fullName evidence="2">Uncharacterized protein</fullName>
    </submittedName>
</protein>
<feature type="chain" id="PRO_5040450069" evidence="1">
    <location>
        <begin position="19"/>
        <end position="95"/>
    </location>
</feature>
<feature type="signal peptide" evidence="1">
    <location>
        <begin position="1"/>
        <end position="18"/>
    </location>
</feature>
<evidence type="ECO:0000313" key="2">
    <source>
        <dbReference type="EMBL" id="KAG0007873.1"/>
    </source>
</evidence>
<comment type="caution">
    <text evidence="2">The sequence shown here is derived from an EMBL/GenBank/DDBJ whole genome shotgun (WGS) entry which is preliminary data.</text>
</comment>
<reference evidence="2" key="1">
    <citation type="journal article" date="2020" name="Fungal Divers.">
        <title>Resolving the Mortierellaceae phylogeny through synthesis of multi-gene phylogenetics and phylogenomics.</title>
        <authorList>
            <person name="Vandepol N."/>
            <person name="Liber J."/>
            <person name="Desiro A."/>
            <person name="Na H."/>
            <person name="Kennedy M."/>
            <person name="Barry K."/>
            <person name="Grigoriev I.V."/>
            <person name="Miller A.N."/>
            <person name="O'Donnell K."/>
            <person name="Stajich J.E."/>
            <person name="Bonito G."/>
        </authorList>
    </citation>
    <scope>NUCLEOTIDE SEQUENCE</scope>
    <source>
        <strain evidence="2">NRRL 2769</strain>
    </source>
</reference>
<dbReference type="OrthoDB" id="2411349at2759"/>
<evidence type="ECO:0000313" key="3">
    <source>
        <dbReference type="Proteomes" id="UP000703661"/>
    </source>
</evidence>
<accession>A0A9P6SW32</accession>
<gene>
    <name evidence="2" type="ORF">BGZ80_004126</name>
</gene>
<organism evidence="2 3">
    <name type="scientific">Entomortierella chlamydospora</name>
    <dbReference type="NCBI Taxonomy" id="101097"/>
    <lineage>
        <taxon>Eukaryota</taxon>
        <taxon>Fungi</taxon>
        <taxon>Fungi incertae sedis</taxon>
        <taxon>Mucoromycota</taxon>
        <taxon>Mortierellomycotina</taxon>
        <taxon>Mortierellomycetes</taxon>
        <taxon>Mortierellales</taxon>
        <taxon>Mortierellaceae</taxon>
        <taxon>Entomortierella</taxon>
    </lineage>
</organism>
<keyword evidence="3" id="KW-1185">Reference proteome</keyword>
<dbReference type="AlphaFoldDB" id="A0A9P6SW32"/>
<dbReference type="EMBL" id="JAAAID010002139">
    <property type="protein sequence ID" value="KAG0007873.1"/>
    <property type="molecule type" value="Genomic_DNA"/>
</dbReference>
<name>A0A9P6SW32_9FUNG</name>
<keyword evidence="1" id="KW-0732">Signal</keyword>